<dbReference type="GO" id="GO:0051536">
    <property type="term" value="F:iron-sulfur cluster binding"/>
    <property type="evidence" value="ECO:0007669"/>
    <property type="project" value="UniProtKB-KW"/>
</dbReference>
<proteinExistence type="predicted"/>
<feature type="domain" description="Demeter RRM-fold" evidence="5">
    <location>
        <begin position="79"/>
        <end position="112"/>
    </location>
</feature>
<dbReference type="GO" id="GO:0035514">
    <property type="term" value="F:DNA demethylase activity"/>
    <property type="evidence" value="ECO:0007669"/>
    <property type="project" value="InterPro"/>
</dbReference>
<dbReference type="PANTHER" id="PTHR46213">
    <property type="entry name" value="TRANSCRIPTIONAL ACTIVATOR DEMETER"/>
    <property type="match status" value="1"/>
</dbReference>
<evidence type="ECO:0000256" key="1">
    <source>
        <dbReference type="ARBA" id="ARBA00001966"/>
    </source>
</evidence>
<evidence type="ECO:0000256" key="2">
    <source>
        <dbReference type="ARBA" id="ARBA00022723"/>
    </source>
</evidence>
<reference evidence="6" key="2">
    <citation type="journal article" date="2024" name="Plant">
        <title>Genomic evolution and insights into agronomic trait innovations of Sesamum species.</title>
        <authorList>
            <person name="Miao H."/>
            <person name="Wang L."/>
            <person name="Qu L."/>
            <person name="Liu H."/>
            <person name="Sun Y."/>
            <person name="Le M."/>
            <person name="Wang Q."/>
            <person name="Wei S."/>
            <person name="Zheng Y."/>
            <person name="Lin W."/>
            <person name="Duan Y."/>
            <person name="Cao H."/>
            <person name="Xiong S."/>
            <person name="Wang X."/>
            <person name="Wei L."/>
            <person name="Li C."/>
            <person name="Ma Q."/>
            <person name="Ju M."/>
            <person name="Zhao R."/>
            <person name="Li G."/>
            <person name="Mu C."/>
            <person name="Tian Q."/>
            <person name="Mei H."/>
            <person name="Zhang T."/>
            <person name="Gao T."/>
            <person name="Zhang H."/>
        </authorList>
    </citation>
    <scope>NUCLEOTIDE SEQUENCE</scope>
    <source>
        <strain evidence="6">G02</strain>
    </source>
</reference>
<reference evidence="6" key="1">
    <citation type="submission" date="2020-06" db="EMBL/GenBank/DDBJ databases">
        <authorList>
            <person name="Li T."/>
            <person name="Hu X."/>
            <person name="Zhang T."/>
            <person name="Song X."/>
            <person name="Zhang H."/>
            <person name="Dai N."/>
            <person name="Sheng W."/>
            <person name="Hou X."/>
            <person name="Wei L."/>
        </authorList>
    </citation>
    <scope>NUCLEOTIDE SEQUENCE</scope>
    <source>
        <strain evidence="6">G02</strain>
        <tissue evidence="6">Leaf</tissue>
    </source>
</reference>
<keyword evidence="2" id="KW-0479">Metal-binding</keyword>
<evidence type="ECO:0000313" key="6">
    <source>
        <dbReference type="EMBL" id="KAL0367278.1"/>
    </source>
</evidence>
<evidence type="ECO:0000259" key="5">
    <source>
        <dbReference type="Pfam" id="PF15628"/>
    </source>
</evidence>
<dbReference type="Pfam" id="PF15628">
    <property type="entry name" value="RRM_DME"/>
    <property type="match status" value="2"/>
</dbReference>
<keyword evidence="4" id="KW-0411">Iron-sulfur</keyword>
<comment type="caution">
    <text evidence="6">The sequence shown here is derived from an EMBL/GenBank/DDBJ whole genome shotgun (WGS) entry which is preliminary data.</text>
</comment>
<organism evidence="6">
    <name type="scientific">Sesamum radiatum</name>
    <name type="common">Black benniseed</name>
    <dbReference type="NCBI Taxonomy" id="300843"/>
    <lineage>
        <taxon>Eukaryota</taxon>
        <taxon>Viridiplantae</taxon>
        <taxon>Streptophyta</taxon>
        <taxon>Embryophyta</taxon>
        <taxon>Tracheophyta</taxon>
        <taxon>Spermatophyta</taxon>
        <taxon>Magnoliopsida</taxon>
        <taxon>eudicotyledons</taxon>
        <taxon>Gunneridae</taxon>
        <taxon>Pentapetalae</taxon>
        <taxon>asterids</taxon>
        <taxon>lamiids</taxon>
        <taxon>Lamiales</taxon>
        <taxon>Pedaliaceae</taxon>
        <taxon>Sesamum</taxon>
    </lineage>
</organism>
<dbReference type="EMBL" id="JACGWJ010000015">
    <property type="protein sequence ID" value="KAL0367278.1"/>
    <property type="molecule type" value="Genomic_DNA"/>
</dbReference>
<dbReference type="InterPro" id="IPR028925">
    <property type="entry name" value="RRM_DME"/>
</dbReference>
<evidence type="ECO:0000256" key="4">
    <source>
        <dbReference type="ARBA" id="ARBA00023014"/>
    </source>
</evidence>
<feature type="domain" description="Demeter RRM-fold" evidence="5">
    <location>
        <begin position="140"/>
        <end position="192"/>
    </location>
</feature>
<protein>
    <submittedName>
        <fullName evidence="6">Protein ROS1C</fullName>
    </submittedName>
</protein>
<dbReference type="GO" id="GO:0019104">
    <property type="term" value="F:DNA N-glycosylase activity"/>
    <property type="evidence" value="ECO:0007669"/>
    <property type="project" value="InterPro"/>
</dbReference>
<evidence type="ECO:0000256" key="3">
    <source>
        <dbReference type="ARBA" id="ARBA00023004"/>
    </source>
</evidence>
<dbReference type="GO" id="GO:0141166">
    <property type="term" value="P:chromosomal 5-methylcytosine DNA demethylation pathway"/>
    <property type="evidence" value="ECO:0007669"/>
    <property type="project" value="InterPro"/>
</dbReference>
<name>A0AAW2QHF3_SESRA</name>
<dbReference type="PANTHER" id="PTHR46213:SF13">
    <property type="entry name" value="DEMETER-LIKE PROTEIN 2-RELATED"/>
    <property type="match status" value="1"/>
</dbReference>
<accession>A0AAW2QHF3</accession>
<dbReference type="InterPro" id="IPR038551">
    <property type="entry name" value="Ribosomal_eS26_sf"/>
</dbReference>
<comment type="cofactor">
    <cofactor evidence="1">
        <name>[4Fe-4S] cluster</name>
        <dbReference type="ChEBI" id="CHEBI:49883"/>
    </cofactor>
</comment>
<dbReference type="AlphaFoldDB" id="A0AAW2QHF3"/>
<dbReference type="InterPro" id="IPR044811">
    <property type="entry name" value="DME/ROS1"/>
</dbReference>
<sequence length="230" mass="25962">MPLRVFLSESDANDPAERDIEDFGLDGIPQIRIDARGQRTQRLASVSTSHMDSSPIVIYSVIQKISTRMSISQEDTVYGTLLVPSRTAMRGIFPLDGTYFQANEVTVALSDAVTNNGSTNEIQLKLMHLFYLLTVVLMKRFADDESSEIPIKVPRESIWDLPRTILYCGSNISTICRGMKTHEVQNCFRRGQGNQRFLVRNIVEQAAVRDVQEARAFDSKHFCVFGEEHS</sequence>
<dbReference type="Gene3D" id="3.30.1740.20">
    <property type="entry name" value="Ribosomal protein S26e"/>
    <property type="match status" value="1"/>
</dbReference>
<dbReference type="GO" id="GO:0046872">
    <property type="term" value="F:metal ion binding"/>
    <property type="evidence" value="ECO:0007669"/>
    <property type="project" value="UniProtKB-KW"/>
</dbReference>
<gene>
    <name evidence="6" type="ORF">Sradi_3617900</name>
</gene>
<keyword evidence="3" id="KW-0408">Iron</keyword>